<keyword evidence="3" id="KW-1185">Reference proteome</keyword>
<keyword evidence="1" id="KW-0472">Membrane</keyword>
<protein>
    <submittedName>
        <fullName evidence="2">Uncharacterized protein</fullName>
    </submittedName>
</protein>
<accession>A0A495QR91</accession>
<dbReference type="AlphaFoldDB" id="A0A495QR91"/>
<comment type="caution">
    <text evidence="2">The sequence shown here is derived from an EMBL/GenBank/DDBJ whole genome shotgun (WGS) entry which is preliminary data.</text>
</comment>
<evidence type="ECO:0000313" key="3">
    <source>
        <dbReference type="Proteomes" id="UP000268233"/>
    </source>
</evidence>
<dbReference type="Proteomes" id="UP000268233">
    <property type="component" value="Unassembled WGS sequence"/>
</dbReference>
<keyword evidence="1" id="KW-0812">Transmembrane</keyword>
<evidence type="ECO:0000313" key="2">
    <source>
        <dbReference type="EMBL" id="RKS76008.1"/>
    </source>
</evidence>
<name>A0A495QR91_9EURY</name>
<organism evidence="2 3">
    <name type="scientific">Haloarcula quadrata</name>
    <dbReference type="NCBI Taxonomy" id="182779"/>
    <lineage>
        <taxon>Archaea</taxon>
        <taxon>Methanobacteriati</taxon>
        <taxon>Methanobacteriota</taxon>
        <taxon>Stenosarchaea group</taxon>
        <taxon>Halobacteria</taxon>
        <taxon>Halobacteriales</taxon>
        <taxon>Haloarculaceae</taxon>
        <taxon>Haloarcula</taxon>
    </lineage>
</organism>
<dbReference type="EMBL" id="RBWW01000003">
    <property type="protein sequence ID" value="RKS76008.1"/>
    <property type="molecule type" value="Genomic_DNA"/>
</dbReference>
<evidence type="ECO:0000256" key="1">
    <source>
        <dbReference type="SAM" id="Phobius"/>
    </source>
</evidence>
<sequence length="31" mass="3362">MEPKDYAILFVLDVVATVIGIFVYIAIGGSF</sequence>
<proteinExistence type="predicted"/>
<keyword evidence="1" id="KW-1133">Transmembrane helix</keyword>
<feature type="transmembrane region" description="Helical" evidence="1">
    <location>
        <begin position="6"/>
        <end position="27"/>
    </location>
</feature>
<gene>
    <name evidence="2" type="ORF">BDK61_4639</name>
</gene>
<reference evidence="2 3" key="1">
    <citation type="submission" date="2018-10" db="EMBL/GenBank/DDBJ databases">
        <title>Genomic Encyclopedia of Archaeal and Bacterial Type Strains, Phase II (KMG-II): from individual species to whole genera.</title>
        <authorList>
            <person name="Goeker M."/>
        </authorList>
    </citation>
    <scope>NUCLEOTIDE SEQUENCE [LARGE SCALE GENOMIC DNA]</scope>
    <source>
        <strain evidence="2 3">DSM 11927</strain>
    </source>
</reference>